<keyword evidence="5" id="KW-0534">Nitrate assimilation</keyword>
<proteinExistence type="inferred from homology"/>
<organism evidence="9 10">
    <name type="scientific">Microseira wollei NIES-4236</name>
    <dbReference type="NCBI Taxonomy" id="2530354"/>
    <lineage>
        <taxon>Bacteria</taxon>
        <taxon>Bacillati</taxon>
        <taxon>Cyanobacteriota</taxon>
        <taxon>Cyanophyceae</taxon>
        <taxon>Oscillatoriophycideae</taxon>
        <taxon>Aerosakkonematales</taxon>
        <taxon>Aerosakkonemataceae</taxon>
        <taxon>Microseira</taxon>
    </lineage>
</organism>
<reference evidence="9" key="1">
    <citation type="submission" date="2019-10" db="EMBL/GenBank/DDBJ databases">
        <title>Draft genome sequece of Microseira wollei NIES-4236.</title>
        <authorList>
            <person name="Yamaguchi H."/>
            <person name="Suzuki S."/>
            <person name="Kawachi M."/>
        </authorList>
    </citation>
    <scope>NUCLEOTIDE SEQUENCE</scope>
    <source>
        <strain evidence="9">NIES-4236</strain>
    </source>
</reference>
<dbReference type="GO" id="GO:0015112">
    <property type="term" value="F:nitrate transmembrane transporter activity"/>
    <property type="evidence" value="ECO:0007669"/>
    <property type="project" value="InterPro"/>
</dbReference>
<feature type="transmembrane region" description="Helical" evidence="7">
    <location>
        <begin position="250"/>
        <end position="268"/>
    </location>
</feature>
<dbReference type="InterPro" id="IPR020846">
    <property type="entry name" value="MFS_dom"/>
</dbReference>
<gene>
    <name evidence="9" type="ORF">MiSe_02230</name>
</gene>
<keyword evidence="10" id="KW-1185">Reference proteome</keyword>
<feature type="transmembrane region" description="Helical" evidence="7">
    <location>
        <begin position="18"/>
        <end position="40"/>
    </location>
</feature>
<feature type="transmembrane region" description="Helical" evidence="7">
    <location>
        <begin position="365"/>
        <end position="383"/>
    </location>
</feature>
<keyword evidence="3 7" id="KW-0812">Transmembrane</keyword>
<feature type="transmembrane region" description="Helical" evidence="7">
    <location>
        <begin position="46"/>
        <end position="66"/>
    </location>
</feature>
<dbReference type="AlphaFoldDB" id="A0AAV3X2S4"/>
<evidence type="ECO:0000256" key="7">
    <source>
        <dbReference type="SAM" id="Phobius"/>
    </source>
</evidence>
<evidence type="ECO:0000256" key="1">
    <source>
        <dbReference type="ARBA" id="ARBA00004651"/>
    </source>
</evidence>
<keyword evidence="6 7" id="KW-0472">Membrane</keyword>
<dbReference type="GO" id="GO:0005886">
    <property type="term" value="C:plasma membrane"/>
    <property type="evidence" value="ECO:0007669"/>
    <property type="project" value="UniProtKB-SubCell"/>
</dbReference>
<dbReference type="GO" id="GO:0042128">
    <property type="term" value="P:nitrate assimilation"/>
    <property type="evidence" value="ECO:0007669"/>
    <property type="project" value="UniProtKB-KW"/>
</dbReference>
<protein>
    <submittedName>
        <fullName evidence="9">Nitrite transporter</fullName>
    </submittedName>
</protein>
<comment type="subcellular location">
    <subcellularLocation>
        <location evidence="1">Cell membrane</location>
        <topology evidence="1">Multi-pass membrane protein</topology>
    </subcellularLocation>
</comment>
<feature type="domain" description="Major facilitator superfamily (MFS) profile" evidence="8">
    <location>
        <begin position="17"/>
        <end position="391"/>
    </location>
</feature>
<dbReference type="Pfam" id="PF07690">
    <property type="entry name" value="MFS_1"/>
    <property type="match status" value="1"/>
</dbReference>
<dbReference type="PANTHER" id="PTHR23515">
    <property type="entry name" value="HIGH-AFFINITY NITRATE TRANSPORTER 2.3"/>
    <property type="match status" value="1"/>
</dbReference>
<evidence type="ECO:0000256" key="6">
    <source>
        <dbReference type="ARBA" id="ARBA00023136"/>
    </source>
</evidence>
<dbReference type="RefSeq" id="WP_226573032.1">
    <property type="nucleotide sequence ID" value="NZ_BLAY01000002.1"/>
</dbReference>
<evidence type="ECO:0000256" key="4">
    <source>
        <dbReference type="ARBA" id="ARBA00022989"/>
    </source>
</evidence>
<feature type="transmembrane region" description="Helical" evidence="7">
    <location>
        <begin position="303"/>
        <end position="321"/>
    </location>
</feature>
<dbReference type="PROSITE" id="PS50850">
    <property type="entry name" value="MFS"/>
    <property type="match status" value="1"/>
</dbReference>
<evidence type="ECO:0000313" key="10">
    <source>
        <dbReference type="Proteomes" id="UP001050975"/>
    </source>
</evidence>
<evidence type="ECO:0000256" key="3">
    <source>
        <dbReference type="ARBA" id="ARBA00022692"/>
    </source>
</evidence>
<feature type="transmembrane region" description="Helical" evidence="7">
    <location>
        <begin position="280"/>
        <end position="297"/>
    </location>
</feature>
<feature type="transmembrane region" description="Helical" evidence="7">
    <location>
        <begin position="171"/>
        <end position="192"/>
    </location>
</feature>
<dbReference type="EMBL" id="BLAY01000002">
    <property type="protein sequence ID" value="GET35481.1"/>
    <property type="molecule type" value="Genomic_DNA"/>
</dbReference>
<keyword evidence="4 7" id="KW-1133">Transmembrane helix</keyword>
<evidence type="ECO:0000259" key="8">
    <source>
        <dbReference type="PROSITE" id="PS50850"/>
    </source>
</evidence>
<dbReference type="InterPro" id="IPR036259">
    <property type="entry name" value="MFS_trans_sf"/>
</dbReference>
<feature type="transmembrane region" description="Helical" evidence="7">
    <location>
        <begin position="78"/>
        <end position="100"/>
    </location>
</feature>
<feature type="transmembrane region" description="Helical" evidence="7">
    <location>
        <begin position="106"/>
        <end position="129"/>
    </location>
</feature>
<dbReference type="SUPFAM" id="SSF103473">
    <property type="entry name" value="MFS general substrate transporter"/>
    <property type="match status" value="1"/>
</dbReference>
<evidence type="ECO:0000256" key="2">
    <source>
        <dbReference type="ARBA" id="ARBA00008432"/>
    </source>
</evidence>
<feature type="transmembrane region" description="Helical" evidence="7">
    <location>
        <begin position="333"/>
        <end position="353"/>
    </location>
</feature>
<comment type="caution">
    <text evidence="9">The sequence shown here is derived from an EMBL/GenBank/DDBJ whole genome shotgun (WGS) entry which is preliminary data.</text>
</comment>
<evidence type="ECO:0000313" key="9">
    <source>
        <dbReference type="EMBL" id="GET35481.1"/>
    </source>
</evidence>
<dbReference type="Proteomes" id="UP001050975">
    <property type="component" value="Unassembled WGS sequence"/>
</dbReference>
<dbReference type="InterPro" id="IPR011701">
    <property type="entry name" value="MFS"/>
</dbReference>
<evidence type="ECO:0000256" key="5">
    <source>
        <dbReference type="ARBA" id="ARBA00023063"/>
    </source>
</evidence>
<accession>A0AAV3X2S4</accession>
<comment type="similarity">
    <text evidence="2">Belongs to the major facilitator superfamily. Nitrate/nitrite porter (TC 2.A.1.8) family.</text>
</comment>
<feature type="transmembrane region" description="Helical" evidence="7">
    <location>
        <begin position="213"/>
        <end position="235"/>
    </location>
</feature>
<dbReference type="InterPro" id="IPR044772">
    <property type="entry name" value="NO3_transporter"/>
</dbReference>
<sequence>MTSSNQFENVHPTAPKSLFLATTAFAIAFANWGLIAGLAPLLKKELGLSVGQASLAIAIPVLLGAVGRIPAGILTDRFGARWVFSLLLGFGIVPTVALAIDRSYNSLLFWGFFLGILGSSFAIGVAFVSRWYPPKRQGMATGIYGAGNIGQSIAVFGGPVLASWIGIPATFLLFGIASLVWGIVFALTAQNPPVKVRPKTFRECLSVLQTEKLTWALSLFYALTFGGFVALSIYLPTLLKEVFALPPADAGARTAFFVILATLCRPVGGWLSDRIGGQTLLLYVFLGMFAIGWLMAFPSIIPFTIGALGFAILCGLGNGGVFKLVPQYFPQQVGTVTGLVGAAGGLGGFFPPLELGMFQELTHSYAPGFILLSLFALLCAWVLGRTFLRLPTPVHH</sequence>
<dbReference type="Gene3D" id="1.20.1250.20">
    <property type="entry name" value="MFS general substrate transporter like domains"/>
    <property type="match status" value="2"/>
</dbReference>
<name>A0AAV3X2S4_9CYAN</name>